<evidence type="ECO:0000313" key="2">
    <source>
        <dbReference type="Proteomes" id="UP000192790"/>
    </source>
</evidence>
<evidence type="ECO:0008006" key="3">
    <source>
        <dbReference type="Google" id="ProtNLM"/>
    </source>
</evidence>
<dbReference type="AlphaFoldDB" id="A0A1W2AMX5"/>
<dbReference type="EMBL" id="FWXW01000004">
    <property type="protein sequence ID" value="SMC61872.1"/>
    <property type="molecule type" value="Genomic_DNA"/>
</dbReference>
<dbReference type="Proteomes" id="UP000192790">
    <property type="component" value="Unassembled WGS sequence"/>
</dbReference>
<name>A0A1W2AMX5_9FIRM</name>
<dbReference type="OrthoDB" id="244835at2"/>
<accession>A0A1W2AMX5</accession>
<dbReference type="RefSeq" id="WP_084234518.1">
    <property type="nucleotide sequence ID" value="NZ_FWXW01000004.1"/>
</dbReference>
<organism evidence="1 2">
    <name type="scientific">Papillibacter cinnamivorans DSM 12816</name>
    <dbReference type="NCBI Taxonomy" id="1122930"/>
    <lineage>
        <taxon>Bacteria</taxon>
        <taxon>Bacillati</taxon>
        <taxon>Bacillota</taxon>
        <taxon>Clostridia</taxon>
        <taxon>Eubacteriales</taxon>
        <taxon>Oscillospiraceae</taxon>
        <taxon>Papillibacter</taxon>
    </lineage>
</organism>
<reference evidence="1 2" key="1">
    <citation type="submission" date="2017-04" db="EMBL/GenBank/DDBJ databases">
        <authorList>
            <person name="Afonso C.L."/>
            <person name="Miller P.J."/>
            <person name="Scott M.A."/>
            <person name="Spackman E."/>
            <person name="Goraichik I."/>
            <person name="Dimitrov K.M."/>
            <person name="Suarez D.L."/>
            <person name="Swayne D.E."/>
        </authorList>
    </citation>
    <scope>NUCLEOTIDE SEQUENCE [LARGE SCALE GENOMIC DNA]</scope>
    <source>
        <strain evidence="1 2">DSM 12816</strain>
    </source>
</reference>
<gene>
    <name evidence="1" type="ORF">SAMN02745168_1836</name>
</gene>
<dbReference type="STRING" id="1122930.SAMN02745168_1836"/>
<proteinExistence type="predicted"/>
<sequence length="152" mass="17132">MADIEMEISIPTDNNGYVLLQCPFCGEYFKLTPDDYEDEGILDIFCPSCGLCGENFITEDVLELAMAMTKNVAMDMIYDAMKKWEKQFDSGLITFNAGKKPKPEPENPIQSGIEALTIIHLPCCQRTAKIKPMLKFTGCYCPFCGVKEYEPE</sequence>
<keyword evidence="2" id="KW-1185">Reference proteome</keyword>
<evidence type="ECO:0000313" key="1">
    <source>
        <dbReference type="EMBL" id="SMC61872.1"/>
    </source>
</evidence>
<protein>
    <recommendedName>
        <fullName evidence="3">TFIIB-type zinc ribbon-containing protein</fullName>
    </recommendedName>
</protein>